<evidence type="ECO:0000313" key="3">
    <source>
        <dbReference type="Proteomes" id="UP001295423"/>
    </source>
</evidence>
<protein>
    <submittedName>
        <fullName evidence="2">Uncharacterized protein</fullName>
    </submittedName>
</protein>
<feature type="region of interest" description="Disordered" evidence="1">
    <location>
        <begin position="163"/>
        <end position="215"/>
    </location>
</feature>
<dbReference type="EMBL" id="CAKOGP040001869">
    <property type="protein sequence ID" value="CAJ1954495.1"/>
    <property type="molecule type" value="Genomic_DNA"/>
</dbReference>
<feature type="compositionally biased region" description="Polar residues" evidence="1">
    <location>
        <begin position="165"/>
        <end position="189"/>
    </location>
</feature>
<name>A0AAD2FW06_9STRA</name>
<dbReference type="Proteomes" id="UP001295423">
    <property type="component" value="Unassembled WGS sequence"/>
</dbReference>
<gene>
    <name evidence="2" type="ORF">CYCCA115_LOCUS15088</name>
</gene>
<evidence type="ECO:0000313" key="2">
    <source>
        <dbReference type="EMBL" id="CAJ1954495.1"/>
    </source>
</evidence>
<organism evidence="2 3">
    <name type="scientific">Cylindrotheca closterium</name>
    <dbReference type="NCBI Taxonomy" id="2856"/>
    <lineage>
        <taxon>Eukaryota</taxon>
        <taxon>Sar</taxon>
        <taxon>Stramenopiles</taxon>
        <taxon>Ochrophyta</taxon>
        <taxon>Bacillariophyta</taxon>
        <taxon>Bacillariophyceae</taxon>
        <taxon>Bacillariophycidae</taxon>
        <taxon>Bacillariales</taxon>
        <taxon>Bacillariaceae</taxon>
        <taxon>Cylindrotheca</taxon>
    </lineage>
</organism>
<feature type="compositionally biased region" description="Low complexity" evidence="1">
    <location>
        <begin position="201"/>
        <end position="215"/>
    </location>
</feature>
<evidence type="ECO:0000256" key="1">
    <source>
        <dbReference type="SAM" id="MobiDB-lite"/>
    </source>
</evidence>
<dbReference type="AlphaFoldDB" id="A0AAD2FW06"/>
<sequence length="328" mass="36309">MKLIIRSSYWGNILKGKPRVDAANPARSFRTISSQAVLTIEGKYWGCCQGQGKRVLEMTEQHFMDTFAGDWDLYLVGSTSNESEAIHTFFLLPQNQNSVDVRHHLCYNAWQYYGTISAMSMRQQLNEILADTFAPNETIGFRYHHVHIEILMSQVTDYAARAKKANSSGKTSPVSENLDANETPKSQTPIPGVSKSASHDASATEATSSPSTCTSYHEVHHEVPQFVPSGSFDPEMICYPHPMPYPVIHTMPATMYHHHHHNYAVPAYMPMHMGIVPPNAGLAPPSAGLAPYNMYHPVNQMAHATNMPAAPPQEPSKESTKNTASSPT</sequence>
<reference evidence="2" key="1">
    <citation type="submission" date="2023-08" db="EMBL/GenBank/DDBJ databases">
        <authorList>
            <person name="Audoor S."/>
            <person name="Bilcke G."/>
        </authorList>
    </citation>
    <scope>NUCLEOTIDE SEQUENCE</scope>
</reference>
<accession>A0AAD2FW06</accession>
<comment type="caution">
    <text evidence="2">The sequence shown here is derived from an EMBL/GenBank/DDBJ whole genome shotgun (WGS) entry which is preliminary data.</text>
</comment>
<feature type="region of interest" description="Disordered" evidence="1">
    <location>
        <begin position="305"/>
        <end position="328"/>
    </location>
</feature>
<keyword evidence="3" id="KW-1185">Reference proteome</keyword>
<proteinExistence type="predicted"/>